<name>A0A8J6QHL0_9GAMM</name>
<dbReference type="InterPro" id="IPR038591">
    <property type="entry name" value="NolW-like_sf"/>
</dbReference>
<keyword evidence="10" id="KW-1185">Reference proteome</keyword>
<accession>A0A8J6QHL0</accession>
<keyword evidence="2" id="KW-0732">Signal</keyword>
<dbReference type="Proteomes" id="UP000638014">
    <property type="component" value="Unassembled WGS sequence"/>
</dbReference>
<keyword evidence="5" id="KW-0813">Transport</keyword>
<feature type="compositionally biased region" description="Basic and acidic residues" evidence="6">
    <location>
        <begin position="16"/>
        <end position="26"/>
    </location>
</feature>
<evidence type="ECO:0000313" key="9">
    <source>
        <dbReference type="EMBL" id="MBD1389810.1"/>
    </source>
</evidence>
<dbReference type="InterPro" id="IPR004846">
    <property type="entry name" value="T2SS/T3SS_dom"/>
</dbReference>
<proteinExistence type="inferred from homology"/>
<feature type="domain" description="NolW-like" evidence="8">
    <location>
        <begin position="190"/>
        <end position="250"/>
    </location>
</feature>
<dbReference type="GO" id="GO:0009279">
    <property type="term" value="C:cell outer membrane"/>
    <property type="evidence" value="ECO:0007669"/>
    <property type="project" value="UniProtKB-SubCell"/>
</dbReference>
<keyword evidence="3" id="KW-0472">Membrane</keyword>
<reference evidence="9" key="1">
    <citation type="submission" date="2020-09" db="EMBL/GenBank/DDBJ databases">
        <title>A novel bacterium of genus Neiella, isolated from South China Sea.</title>
        <authorList>
            <person name="Huang H."/>
            <person name="Mo K."/>
            <person name="Hu Y."/>
        </authorList>
    </citation>
    <scope>NUCLEOTIDE SEQUENCE</scope>
    <source>
        <strain evidence="9">HB171785</strain>
    </source>
</reference>
<evidence type="ECO:0000313" key="10">
    <source>
        <dbReference type="Proteomes" id="UP000638014"/>
    </source>
</evidence>
<evidence type="ECO:0000256" key="2">
    <source>
        <dbReference type="ARBA" id="ARBA00022729"/>
    </source>
</evidence>
<dbReference type="InterPro" id="IPR005644">
    <property type="entry name" value="NolW-like"/>
</dbReference>
<dbReference type="EMBL" id="JACXAF010000012">
    <property type="protein sequence ID" value="MBD1389810.1"/>
    <property type="molecule type" value="Genomic_DNA"/>
</dbReference>
<sequence length="681" mass="74102">MSGCESTRGPAFQAAKSDEKVFSQKLREPKYEAGGEGTIIQGTEAEEQSTIQVFNTPTLSVEEAAEQAKEAIVPTLGEKSVSRLTFNNMPIGTFINEVYGNQLGLNFIVEPNIKNASDFVTLRISTQIDQLSLFELATETLRTYGVTTSLRGEVLTFSYSEDAADGRIPLLASGSTLPEIPSGNRPVFHFYPLKSVSTPQVRGWLNQLFPKRELEIKEDVNRNALIFSGLPRIVRQALAATRLLDQPSMQGMYSRIIRPNLSSVDDLANNLEKVLKAEGYSVRQRDGATAIRLLPLESVDQLVIFARSPDVLDHIVEWASTLETEHQNRVESGIFSYKVQNTQATHIVEILNNLGVAQYSGSSKDGKNSDSESQNKSRQVQVESSAGRYAVNEQLNTILYSGSGKSWMQALPVIKSMDKPSPSVLVEVILVELLLKDTEQSGIDWLASASLGKYGLDFGFGSPANAGGSGLNFSLLSGTDVKAAINLFYNSTRSSIRSRPRLMVKSGGEASIDVGDEVPIITTSSQSTTSPDAPIVQNVSYRNTGVLLNVKPTVHASGFIDIEVRQELSEAVGTTSSEIDSPTITNRKMETTVTLRDGGAVLLGGLISSTNSDGEDGVPGLGTLPAIGKLFRNDTLESRRTELMIMIIPYVLNSPEEAENLTDELQWERINQYGSSDGADW</sequence>
<dbReference type="AlphaFoldDB" id="A0A8J6QHL0"/>
<evidence type="ECO:0000256" key="6">
    <source>
        <dbReference type="SAM" id="MobiDB-lite"/>
    </source>
</evidence>
<dbReference type="Pfam" id="PF03958">
    <property type="entry name" value="Secretin_N"/>
    <property type="match status" value="1"/>
</dbReference>
<evidence type="ECO:0000256" key="1">
    <source>
        <dbReference type="ARBA" id="ARBA00004370"/>
    </source>
</evidence>
<protein>
    <submittedName>
        <fullName evidence="9">Type II secretion system protein GspD</fullName>
    </submittedName>
</protein>
<dbReference type="PRINTS" id="PR01032">
    <property type="entry name" value="PHAGEIV"/>
</dbReference>
<evidence type="ECO:0000256" key="3">
    <source>
        <dbReference type="ARBA" id="ARBA00023136"/>
    </source>
</evidence>
<dbReference type="Gene3D" id="3.30.1370.120">
    <property type="match status" value="2"/>
</dbReference>
<dbReference type="InterPro" id="IPR050810">
    <property type="entry name" value="Bact_Secretion_Sys_Channel"/>
</dbReference>
<evidence type="ECO:0000256" key="4">
    <source>
        <dbReference type="RuleBase" id="RU004003"/>
    </source>
</evidence>
<dbReference type="PRINTS" id="PR00811">
    <property type="entry name" value="BCTERIALGSPD"/>
</dbReference>
<feature type="region of interest" description="Disordered" evidence="6">
    <location>
        <begin position="361"/>
        <end position="385"/>
    </location>
</feature>
<evidence type="ECO:0000256" key="5">
    <source>
        <dbReference type="RuleBase" id="RU004004"/>
    </source>
</evidence>
<organism evidence="9 10">
    <name type="scientific">Neiella litorisoli</name>
    <dbReference type="NCBI Taxonomy" id="2771431"/>
    <lineage>
        <taxon>Bacteria</taxon>
        <taxon>Pseudomonadati</taxon>
        <taxon>Pseudomonadota</taxon>
        <taxon>Gammaproteobacteria</taxon>
        <taxon>Alteromonadales</taxon>
        <taxon>Echinimonadaceae</taxon>
        <taxon>Neiella</taxon>
    </lineage>
</organism>
<evidence type="ECO:0000259" key="8">
    <source>
        <dbReference type="Pfam" id="PF03958"/>
    </source>
</evidence>
<comment type="caution">
    <text evidence="9">The sequence shown here is derived from an EMBL/GenBank/DDBJ whole genome shotgun (WGS) entry which is preliminary data.</text>
</comment>
<dbReference type="PANTHER" id="PTHR30332">
    <property type="entry name" value="PROBABLE GENERAL SECRETION PATHWAY PROTEIN D"/>
    <property type="match status" value="1"/>
</dbReference>
<dbReference type="GO" id="GO:0015627">
    <property type="term" value="C:type II protein secretion system complex"/>
    <property type="evidence" value="ECO:0007669"/>
    <property type="project" value="TreeGrafter"/>
</dbReference>
<feature type="region of interest" description="Disordered" evidence="6">
    <location>
        <begin position="1"/>
        <end position="26"/>
    </location>
</feature>
<gene>
    <name evidence="9" type="ORF">IC617_10260</name>
</gene>
<dbReference type="PANTHER" id="PTHR30332:SF25">
    <property type="entry name" value="SECRETIN XPSD"/>
    <property type="match status" value="1"/>
</dbReference>
<comment type="similarity">
    <text evidence="4">Belongs to the bacterial secretin family.</text>
</comment>
<dbReference type="Pfam" id="PF00263">
    <property type="entry name" value="Secretin"/>
    <property type="match status" value="1"/>
</dbReference>
<dbReference type="GO" id="GO:0009306">
    <property type="term" value="P:protein secretion"/>
    <property type="evidence" value="ECO:0007669"/>
    <property type="project" value="InterPro"/>
</dbReference>
<evidence type="ECO:0000259" key="7">
    <source>
        <dbReference type="Pfam" id="PF00263"/>
    </source>
</evidence>
<feature type="domain" description="Type II/III secretion system secretin-like" evidence="7">
    <location>
        <begin position="491"/>
        <end position="652"/>
    </location>
</feature>
<dbReference type="InterPro" id="IPR001775">
    <property type="entry name" value="GspD/PilQ"/>
</dbReference>
<comment type="subcellular location">
    <subcellularLocation>
        <location evidence="5">Cell outer membrane</location>
    </subcellularLocation>
    <subcellularLocation>
        <location evidence="1">Membrane</location>
    </subcellularLocation>
</comment>
<feature type="compositionally biased region" description="Basic and acidic residues" evidence="6">
    <location>
        <begin position="364"/>
        <end position="375"/>
    </location>
</feature>